<dbReference type="RefSeq" id="XP_001308771.1">
    <property type="nucleotide sequence ID" value="XM_001308770.1"/>
</dbReference>
<dbReference type="KEGG" id="tva:4753604"/>
<gene>
    <name evidence="1" type="ORF">TVAG_425940</name>
</gene>
<dbReference type="VEuPathDB" id="TrichDB:TVAGG3_1056180"/>
<accession>A2FGY2</accession>
<dbReference type="VEuPathDB" id="TrichDB:TVAG_425940"/>
<protein>
    <submittedName>
        <fullName evidence="1">Uncharacterized protein</fullName>
    </submittedName>
</protein>
<name>A2FGY2_TRIV3</name>
<dbReference type="EMBL" id="DS113786">
    <property type="protein sequence ID" value="EAX95841.1"/>
    <property type="molecule type" value="Genomic_DNA"/>
</dbReference>
<dbReference type="Proteomes" id="UP000001542">
    <property type="component" value="Unassembled WGS sequence"/>
</dbReference>
<reference evidence="1" key="1">
    <citation type="submission" date="2006-10" db="EMBL/GenBank/DDBJ databases">
        <authorList>
            <person name="Amadeo P."/>
            <person name="Zhao Q."/>
            <person name="Wortman J."/>
            <person name="Fraser-Liggett C."/>
            <person name="Carlton J."/>
        </authorList>
    </citation>
    <scope>NUCLEOTIDE SEQUENCE</scope>
    <source>
        <strain evidence="1">G3</strain>
    </source>
</reference>
<proteinExistence type="predicted"/>
<sequence>MESNHNEQDIYEGLIMAKKLATMIPTSLSIDDLFFDQVKKQVKNNNYMDKNVFIPPSPSVSSIGAVKAETPKRETSKFSFLLSKKSRKVENNASPSKMHYELPNTFKLGTGIAKLRPIYAISFQNLNDDSDKNNNNLPQHIIQGAVQVESDFTDSDD</sequence>
<evidence type="ECO:0000313" key="1">
    <source>
        <dbReference type="EMBL" id="EAX95841.1"/>
    </source>
</evidence>
<keyword evidence="2" id="KW-1185">Reference proteome</keyword>
<dbReference type="InParanoid" id="A2FGY2"/>
<evidence type="ECO:0000313" key="2">
    <source>
        <dbReference type="Proteomes" id="UP000001542"/>
    </source>
</evidence>
<reference evidence="1" key="2">
    <citation type="journal article" date="2007" name="Science">
        <title>Draft genome sequence of the sexually transmitted pathogen Trichomonas vaginalis.</title>
        <authorList>
            <person name="Carlton J.M."/>
            <person name="Hirt R.P."/>
            <person name="Silva J.C."/>
            <person name="Delcher A.L."/>
            <person name="Schatz M."/>
            <person name="Zhao Q."/>
            <person name="Wortman J.R."/>
            <person name="Bidwell S.L."/>
            <person name="Alsmark U.C.M."/>
            <person name="Besteiro S."/>
            <person name="Sicheritz-Ponten T."/>
            <person name="Noel C.J."/>
            <person name="Dacks J.B."/>
            <person name="Foster P.G."/>
            <person name="Simillion C."/>
            <person name="Van de Peer Y."/>
            <person name="Miranda-Saavedra D."/>
            <person name="Barton G.J."/>
            <person name="Westrop G.D."/>
            <person name="Mueller S."/>
            <person name="Dessi D."/>
            <person name="Fiori P.L."/>
            <person name="Ren Q."/>
            <person name="Paulsen I."/>
            <person name="Zhang H."/>
            <person name="Bastida-Corcuera F.D."/>
            <person name="Simoes-Barbosa A."/>
            <person name="Brown M.T."/>
            <person name="Hayes R.D."/>
            <person name="Mukherjee M."/>
            <person name="Okumura C.Y."/>
            <person name="Schneider R."/>
            <person name="Smith A.J."/>
            <person name="Vanacova S."/>
            <person name="Villalvazo M."/>
            <person name="Haas B.J."/>
            <person name="Pertea M."/>
            <person name="Feldblyum T.V."/>
            <person name="Utterback T.R."/>
            <person name="Shu C.L."/>
            <person name="Osoegawa K."/>
            <person name="de Jong P.J."/>
            <person name="Hrdy I."/>
            <person name="Horvathova L."/>
            <person name="Zubacova Z."/>
            <person name="Dolezal P."/>
            <person name="Malik S.B."/>
            <person name="Logsdon J.M. Jr."/>
            <person name="Henze K."/>
            <person name="Gupta A."/>
            <person name="Wang C.C."/>
            <person name="Dunne R.L."/>
            <person name="Upcroft J.A."/>
            <person name="Upcroft P."/>
            <person name="White O."/>
            <person name="Salzberg S.L."/>
            <person name="Tang P."/>
            <person name="Chiu C.-H."/>
            <person name="Lee Y.-S."/>
            <person name="Embley T.M."/>
            <person name="Coombs G.H."/>
            <person name="Mottram J.C."/>
            <person name="Tachezy J."/>
            <person name="Fraser-Liggett C.M."/>
            <person name="Johnson P.J."/>
        </authorList>
    </citation>
    <scope>NUCLEOTIDE SEQUENCE [LARGE SCALE GENOMIC DNA]</scope>
    <source>
        <strain evidence="1">G3</strain>
    </source>
</reference>
<dbReference type="AlphaFoldDB" id="A2FGY2"/>
<organism evidence="1 2">
    <name type="scientific">Trichomonas vaginalis (strain ATCC PRA-98 / G3)</name>
    <dbReference type="NCBI Taxonomy" id="412133"/>
    <lineage>
        <taxon>Eukaryota</taxon>
        <taxon>Metamonada</taxon>
        <taxon>Parabasalia</taxon>
        <taxon>Trichomonadida</taxon>
        <taxon>Trichomonadidae</taxon>
        <taxon>Trichomonas</taxon>
    </lineage>
</organism>